<keyword evidence="1" id="KW-0234">DNA repair</keyword>
<feature type="non-terminal residue" evidence="3">
    <location>
        <position position="58"/>
    </location>
</feature>
<dbReference type="GO" id="GO:0016887">
    <property type="term" value="F:ATP hydrolysis activity"/>
    <property type="evidence" value="ECO:0007669"/>
    <property type="project" value="RHEA"/>
</dbReference>
<dbReference type="SUPFAM" id="SSF52540">
    <property type="entry name" value="P-loop containing nucleoside triphosphate hydrolases"/>
    <property type="match status" value="1"/>
</dbReference>
<dbReference type="GO" id="GO:0006281">
    <property type="term" value="P:DNA repair"/>
    <property type="evidence" value="ECO:0007669"/>
    <property type="project" value="UniProtKB-KW"/>
</dbReference>
<accession>S7S577</accession>
<evidence type="ECO:0000256" key="1">
    <source>
        <dbReference type="RuleBase" id="RU363044"/>
    </source>
</evidence>
<keyword evidence="1" id="KW-0067">ATP-binding</keyword>
<protein>
    <recommendedName>
        <fullName evidence="1">ATP-dependent DNA helicase</fullName>
        <ecNumber evidence="1">5.6.2.3</ecNumber>
    </recommendedName>
</protein>
<keyword evidence="1" id="KW-0347">Helicase</keyword>
<evidence type="ECO:0000313" key="4">
    <source>
        <dbReference type="Proteomes" id="UP000030669"/>
    </source>
</evidence>
<keyword evidence="1" id="KW-0227">DNA damage</keyword>
<dbReference type="HOGENOM" id="CLU_2984492_0_0_1"/>
<name>S7S577_GLOTA</name>
<proteinExistence type="inferred from homology"/>
<dbReference type="RefSeq" id="XP_007860115.1">
    <property type="nucleotide sequence ID" value="XM_007861924.1"/>
</dbReference>
<dbReference type="OrthoDB" id="432234at2759"/>
<dbReference type="Proteomes" id="UP000030669">
    <property type="component" value="Unassembled WGS sequence"/>
</dbReference>
<dbReference type="InterPro" id="IPR027417">
    <property type="entry name" value="P-loop_NTPase"/>
</dbReference>
<dbReference type="Gene3D" id="3.40.50.300">
    <property type="entry name" value="P-loop containing nucleotide triphosphate hydrolases"/>
    <property type="match status" value="1"/>
</dbReference>
<evidence type="ECO:0000259" key="2">
    <source>
        <dbReference type="Pfam" id="PF05970"/>
    </source>
</evidence>
<comment type="similarity">
    <text evidence="1">Belongs to the helicase family.</text>
</comment>
<keyword evidence="1" id="KW-0233">DNA recombination</keyword>
<reference evidence="3 4" key="1">
    <citation type="journal article" date="2012" name="Science">
        <title>The Paleozoic origin of enzymatic lignin decomposition reconstructed from 31 fungal genomes.</title>
        <authorList>
            <person name="Floudas D."/>
            <person name="Binder M."/>
            <person name="Riley R."/>
            <person name="Barry K."/>
            <person name="Blanchette R.A."/>
            <person name="Henrissat B."/>
            <person name="Martinez A.T."/>
            <person name="Otillar R."/>
            <person name="Spatafora J.W."/>
            <person name="Yadav J.S."/>
            <person name="Aerts A."/>
            <person name="Benoit I."/>
            <person name="Boyd A."/>
            <person name="Carlson A."/>
            <person name="Copeland A."/>
            <person name="Coutinho P.M."/>
            <person name="de Vries R.P."/>
            <person name="Ferreira P."/>
            <person name="Findley K."/>
            <person name="Foster B."/>
            <person name="Gaskell J."/>
            <person name="Glotzer D."/>
            <person name="Gorecki P."/>
            <person name="Heitman J."/>
            <person name="Hesse C."/>
            <person name="Hori C."/>
            <person name="Igarashi K."/>
            <person name="Jurgens J.A."/>
            <person name="Kallen N."/>
            <person name="Kersten P."/>
            <person name="Kohler A."/>
            <person name="Kuees U."/>
            <person name="Kumar T.K.A."/>
            <person name="Kuo A."/>
            <person name="LaButti K."/>
            <person name="Larrondo L.F."/>
            <person name="Lindquist E."/>
            <person name="Ling A."/>
            <person name="Lombard V."/>
            <person name="Lucas S."/>
            <person name="Lundell T."/>
            <person name="Martin R."/>
            <person name="McLaughlin D.J."/>
            <person name="Morgenstern I."/>
            <person name="Morin E."/>
            <person name="Murat C."/>
            <person name="Nagy L.G."/>
            <person name="Nolan M."/>
            <person name="Ohm R.A."/>
            <person name="Patyshakuliyeva A."/>
            <person name="Rokas A."/>
            <person name="Ruiz-Duenas F.J."/>
            <person name="Sabat G."/>
            <person name="Salamov A."/>
            <person name="Samejima M."/>
            <person name="Schmutz J."/>
            <person name="Slot J.C."/>
            <person name="St John F."/>
            <person name="Stenlid J."/>
            <person name="Sun H."/>
            <person name="Sun S."/>
            <person name="Syed K."/>
            <person name="Tsang A."/>
            <person name="Wiebenga A."/>
            <person name="Young D."/>
            <person name="Pisabarro A."/>
            <person name="Eastwood D.C."/>
            <person name="Martin F."/>
            <person name="Cullen D."/>
            <person name="Grigoriev I.V."/>
            <person name="Hibbett D.S."/>
        </authorList>
    </citation>
    <scope>NUCLEOTIDE SEQUENCE [LARGE SCALE GENOMIC DNA]</scope>
    <source>
        <strain evidence="3 4">ATCC 11539</strain>
    </source>
</reference>
<evidence type="ECO:0000313" key="3">
    <source>
        <dbReference type="EMBL" id="EPQ61104.1"/>
    </source>
</evidence>
<keyword evidence="4" id="KW-1185">Reference proteome</keyword>
<comment type="cofactor">
    <cofactor evidence="1">
        <name>Mg(2+)</name>
        <dbReference type="ChEBI" id="CHEBI:18420"/>
    </cofactor>
</comment>
<dbReference type="EC" id="5.6.2.3" evidence="1"/>
<keyword evidence="1" id="KW-0547">Nucleotide-binding</keyword>
<dbReference type="GO" id="GO:0005524">
    <property type="term" value="F:ATP binding"/>
    <property type="evidence" value="ECO:0007669"/>
    <property type="project" value="UniProtKB-KW"/>
</dbReference>
<dbReference type="EMBL" id="KB469296">
    <property type="protein sequence ID" value="EPQ61104.1"/>
    <property type="molecule type" value="Genomic_DNA"/>
</dbReference>
<dbReference type="AlphaFoldDB" id="S7S577"/>
<dbReference type="GO" id="GO:0006310">
    <property type="term" value="P:DNA recombination"/>
    <property type="evidence" value="ECO:0007669"/>
    <property type="project" value="UniProtKB-KW"/>
</dbReference>
<dbReference type="STRING" id="670483.S7S577"/>
<dbReference type="eggNOG" id="KOG0987">
    <property type="taxonomic scope" value="Eukaryota"/>
</dbReference>
<gene>
    <name evidence="3" type="ORF">GLOTRDRAFT_13920</name>
</gene>
<dbReference type="InterPro" id="IPR010285">
    <property type="entry name" value="DNA_helicase_pif1-like_DEAD"/>
</dbReference>
<comment type="catalytic activity">
    <reaction evidence="1">
        <text>ATP + H2O = ADP + phosphate + H(+)</text>
        <dbReference type="Rhea" id="RHEA:13065"/>
        <dbReference type="ChEBI" id="CHEBI:15377"/>
        <dbReference type="ChEBI" id="CHEBI:15378"/>
        <dbReference type="ChEBI" id="CHEBI:30616"/>
        <dbReference type="ChEBI" id="CHEBI:43474"/>
        <dbReference type="ChEBI" id="CHEBI:456216"/>
        <dbReference type="EC" id="5.6.2.3"/>
    </reaction>
</comment>
<feature type="non-terminal residue" evidence="3">
    <location>
        <position position="1"/>
    </location>
</feature>
<dbReference type="GO" id="GO:0043139">
    <property type="term" value="F:5'-3' DNA helicase activity"/>
    <property type="evidence" value="ECO:0007669"/>
    <property type="project" value="UniProtKB-EC"/>
</dbReference>
<sequence length="58" mass="6385">IKLSPEQETVLRMVEEGKSVFFTGSAGTGKSVLLREIIRSCRRRGLIRHQLAITASTG</sequence>
<dbReference type="Pfam" id="PF05970">
    <property type="entry name" value="PIF1"/>
    <property type="match status" value="1"/>
</dbReference>
<organism evidence="3 4">
    <name type="scientific">Gloeophyllum trabeum (strain ATCC 11539 / FP-39264 / Madison 617)</name>
    <name type="common">Brown rot fungus</name>
    <dbReference type="NCBI Taxonomy" id="670483"/>
    <lineage>
        <taxon>Eukaryota</taxon>
        <taxon>Fungi</taxon>
        <taxon>Dikarya</taxon>
        <taxon>Basidiomycota</taxon>
        <taxon>Agaricomycotina</taxon>
        <taxon>Agaricomycetes</taxon>
        <taxon>Gloeophyllales</taxon>
        <taxon>Gloeophyllaceae</taxon>
        <taxon>Gloeophyllum</taxon>
    </lineage>
</organism>
<dbReference type="KEGG" id="gtr:GLOTRDRAFT_13920"/>
<feature type="domain" description="DNA helicase Pif1-like DEAD-box helicase" evidence="2">
    <location>
        <begin position="2"/>
        <end position="58"/>
    </location>
</feature>
<keyword evidence="1" id="KW-0378">Hydrolase</keyword>
<dbReference type="GO" id="GO:0000723">
    <property type="term" value="P:telomere maintenance"/>
    <property type="evidence" value="ECO:0007669"/>
    <property type="project" value="InterPro"/>
</dbReference>
<dbReference type="GeneID" id="19304185"/>